<dbReference type="Proteomes" id="UP000677126">
    <property type="component" value="Chromosome"/>
</dbReference>
<protein>
    <submittedName>
        <fullName evidence="1">Glycosyltransferase</fullName>
    </submittedName>
</protein>
<sequence>MSPTTNAPGADEASTGARLRVLAAGMLPPPLGGQAMMFETAVQSLDGYAEVTTIDLQVQDNIGESGLLSTRKLLKFANIISAIVRKAVFGKSFDVLYYCPAGPSKIGIIKDIICLAMLRPRCRRTIYHFHATGGMKYLLGLNDSIVKLAKKTIWRPDVAIRCAEVEPNDAEICEARETRIVRNGIPDPAKLFPEGCEWTQPEKLSLTFIGAMTEEKGIFDVVEIAHHLHQLGLDFEVRMIGEGTEDEIAKFDALVAHHGLEGYIDRLGIKRGREKFGILRSSTFLVFPTFFRAETQPLVVIEALAMGVPAMVSDWRGLRSIVTDGETGFVYPPHDTKAMADRIALAHASGELPAMSCAARKAFIERFDLSVFENAMRTILTQSR</sequence>
<proteinExistence type="predicted"/>
<dbReference type="EMBL" id="CP054856">
    <property type="protein sequence ID" value="QVM83711.1"/>
    <property type="molecule type" value="Genomic_DNA"/>
</dbReference>
<keyword evidence="2" id="KW-1185">Reference proteome</keyword>
<evidence type="ECO:0000313" key="2">
    <source>
        <dbReference type="Proteomes" id="UP000677126"/>
    </source>
</evidence>
<reference evidence="1 2" key="1">
    <citation type="journal article" date="2021" name="Int. J. Syst. Evol. Microbiol.">
        <title>Novosphingobium decolorationis sp. nov., an aniline blue-decolourizing bacterium isolated from East Pacific sediment.</title>
        <authorList>
            <person name="Chen X."/>
            <person name="Dong B."/>
            <person name="Chen T."/>
            <person name="Ren N."/>
            <person name="Wang J."/>
            <person name="Xu Y."/>
            <person name="Yang J."/>
            <person name="Zhu S."/>
            <person name="Chen J."/>
        </authorList>
    </citation>
    <scope>NUCLEOTIDE SEQUENCE [LARGE SCALE GENOMIC DNA]</scope>
    <source>
        <strain evidence="1 2">502str22</strain>
    </source>
</reference>
<dbReference type="PANTHER" id="PTHR12526:SF627">
    <property type="entry name" value="D-RHAMNOSYLTRANSFERASE WBPZ"/>
    <property type="match status" value="1"/>
</dbReference>
<dbReference type="PANTHER" id="PTHR12526">
    <property type="entry name" value="GLYCOSYLTRANSFERASE"/>
    <property type="match status" value="1"/>
</dbReference>
<dbReference type="Gene3D" id="3.40.50.2000">
    <property type="entry name" value="Glycogen Phosphorylase B"/>
    <property type="match status" value="2"/>
</dbReference>
<dbReference type="CDD" id="cd03801">
    <property type="entry name" value="GT4_PimA-like"/>
    <property type="match status" value="1"/>
</dbReference>
<name>A0ABX8E670_9SPHN</name>
<dbReference type="SUPFAM" id="SSF53756">
    <property type="entry name" value="UDP-Glycosyltransferase/glycogen phosphorylase"/>
    <property type="match status" value="1"/>
</dbReference>
<evidence type="ECO:0000313" key="1">
    <source>
        <dbReference type="EMBL" id="QVM83711.1"/>
    </source>
</evidence>
<gene>
    <name evidence="1" type="ORF">HT578_08375</name>
</gene>
<dbReference type="RefSeq" id="WP_213503643.1">
    <property type="nucleotide sequence ID" value="NZ_CP054856.1"/>
</dbReference>
<organism evidence="1 2">
    <name type="scientific">Novosphingobium decolorationis</name>
    <dbReference type="NCBI Taxonomy" id="2698673"/>
    <lineage>
        <taxon>Bacteria</taxon>
        <taxon>Pseudomonadati</taxon>
        <taxon>Pseudomonadota</taxon>
        <taxon>Alphaproteobacteria</taxon>
        <taxon>Sphingomonadales</taxon>
        <taxon>Sphingomonadaceae</taxon>
        <taxon>Novosphingobium</taxon>
    </lineage>
</organism>
<accession>A0ABX8E670</accession>
<dbReference type="Pfam" id="PF13692">
    <property type="entry name" value="Glyco_trans_1_4"/>
    <property type="match status" value="1"/>
</dbReference>